<dbReference type="Proteomes" id="UP000317494">
    <property type="component" value="Unassembled WGS sequence"/>
</dbReference>
<dbReference type="Gene3D" id="1.20.140.30">
    <property type="entry name" value="MOB kinase activator"/>
    <property type="match status" value="1"/>
</dbReference>
<evidence type="ECO:0000313" key="5">
    <source>
        <dbReference type="Proteomes" id="UP000320475"/>
    </source>
</evidence>
<feature type="binding site" evidence="1">
    <location>
        <position position="169"/>
    </location>
    <ligand>
        <name>Zn(2+)</name>
        <dbReference type="ChEBI" id="CHEBI:29105"/>
    </ligand>
</feature>
<evidence type="ECO:0000313" key="4">
    <source>
        <dbReference type="Proteomes" id="UP000317494"/>
    </source>
</evidence>
<dbReference type="PANTHER" id="PTHR22599">
    <property type="entry name" value="MPS ONE BINDER KINASE ACTIVATOR-LIKE MOB"/>
    <property type="match status" value="1"/>
</dbReference>
<feature type="binding site" evidence="1">
    <location>
        <position position="174"/>
    </location>
    <ligand>
        <name>Zn(2+)</name>
        <dbReference type="ChEBI" id="CHEBI:29105"/>
    </ligand>
</feature>
<organism evidence="2 5">
    <name type="scientific">Synchytrium endobioticum</name>
    <dbReference type="NCBI Taxonomy" id="286115"/>
    <lineage>
        <taxon>Eukaryota</taxon>
        <taxon>Fungi</taxon>
        <taxon>Fungi incertae sedis</taxon>
        <taxon>Chytridiomycota</taxon>
        <taxon>Chytridiomycota incertae sedis</taxon>
        <taxon>Chytridiomycetes</taxon>
        <taxon>Synchytriales</taxon>
        <taxon>Synchytriaceae</taxon>
        <taxon>Synchytrium</taxon>
    </lineage>
</organism>
<reference evidence="4 5" key="1">
    <citation type="journal article" date="2019" name="Sci. Rep.">
        <title>Comparative genomics of chytrid fungi reveal insights into the obligate biotrophic and pathogenic lifestyle of Synchytrium endobioticum.</title>
        <authorList>
            <person name="van de Vossenberg B.T.L.H."/>
            <person name="Warris S."/>
            <person name="Nguyen H.D.T."/>
            <person name="van Gent-Pelzer M.P.E."/>
            <person name="Joly D.L."/>
            <person name="van de Geest H.C."/>
            <person name="Bonants P.J.M."/>
            <person name="Smith D.S."/>
            <person name="Levesque C.A."/>
            <person name="van der Lee T.A.J."/>
        </authorList>
    </citation>
    <scope>NUCLEOTIDE SEQUENCE [LARGE SCALE GENOMIC DNA]</scope>
    <source>
        <strain evidence="2 5">LEV6574</strain>
        <strain evidence="3 4">MB42</strain>
    </source>
</reference>
<evidence type="ECO:0000256" key="1">
    <source>
        <dbReference type="PIRSR" id="PIRSR605301-1"/>
    </source>
</evidence>
<dbReference type="OrthoDB" id="10262609at2759"/>
<evidence type="ECO:0008006" key="6">
    <source>
        <dbReference type="Google" id="ProtNLM"/>
    </source>
</evidence>
<dbReference type="Proteomes" id="UP000320475">
    <property type="component" value="Unassembled WGS sequence"/>
</dbReference>
<accession>A0A507D5F5</accession>
<proteinExistence type="predicted"/>
<feature type="binding site" evidence="1">
    <location>
        <position position="98"/>
    </location>
    <ligand>
        <name>Zn(2+)</name>
        <dbReference type="ChEBI" id="CHEBI:29105"/>
    </ligand>
</feature>
<sequence>MTAIVKDKELLHRNRAGIRLEDWANWPLTPLEDIDSTFALQQYLQELIRHDSSAIGRLIQVPDTQDEDTWQYEHLRQACLELNGLVIMLVPECTFETCPEMKADEWMYLCAAHLTPQSCCAIDYIIHTLDGTTALMNNLKFFPSRISMSDGCDKHFQNVARRLYRIFAHAYFHHREIFEEFEASTHLLPIKAAQTVNHRQRPEQLNC</sequence>
<dbReference type="Pfam" id="PF03637">
    <property type="entry name" value="Mob1_phocein"/>
    <property type="match status" value="1"/>
</dbReference>
<dbReference type="InterPro" id="IPR005301">
    <property type="entry name" value="MOB_kinase_act_fam"/>
</dbReference>
<keyword evidence="4" id="KW-1185">Reference proteome</keyword>
<dbReference type="InterPro" id="IPR036703">
    <property type="entry name" value="MOB_kinase_act_sf"/>
</dbReference>
<name>A0A507D5F5_9FUNG</name>
<keyword evidence="1" id="KW-0479">Metal-binding</keyword>
<dbReference type="SMART" id="SM01388">
    <property type="entry name" value="Mob1_phocein"/>
    <property type="match status" value="1"/>
</dbReference>
<keyword evidence="1" id="KW-0862">Zinc</keyword>
<dbReference type="AlphaFoldDB" id="A0A507D5F5"/>
<dbReference type="EMBL" id="QEAM01000102">
    <property type="protein sequence ID" value="TPX46510.1"/>
    <property type="molecule type" value="Genomic_DNA"/>
</dbReference>
<feature type="binding site" evidence="1">
    <location>
        <position position="93"/>
    </location>
    <ligand>
        <name>Zn(2+)</name>
        <dbReference type="ChEBI" id="CHEBI:29105"/>
    </ligand>
</feature>
<dbReference type="VEuPathDB" id="FungiDB:SeMB42_g03153"/>
<dbReference type="STRING" id="286115.A0A507D5F5"/>
<dbReference type="SUPFAM" id="SSF101152">
    <property type="entry name" value="Mob1/phocein"/>
    <property type="match status" value="1"/>
</dbReference>
<evidence type="ECO:0000313" key="2">
    <source>
        <dbReference type="EMBL" id="TPX46510.1"/>
    </source>
</evidence>
<evidence type="ECO:0000313" key="3">
    <source>
        <dbReference type="EMBL" id="TPX47998.1"/>
    </source>
</evidence>
<dbReference type="EMBL" id="QEAN01000107">
    <property type="protein sequence ID" value="TPX47998.1"/>
    <property type="molecule type" value="Genomic_DNA"/>
</dbReference>
<protein>
    <recommendedName>
        <fullName evidence="6">Mob1/phocein</fullName>
    </recommendedName>
</protein>
<comment type="caution">
    <text evidence="2">The sequence shown here is derived from an EMBL/GenBank/DDBJ whole genome shotgun (WGS) entry which is preliminary data.</text>
</comment>
<gene>
    <name evidence="2" type="ORF">SeLEV6574_g03200</name>
    <name evidence="3" type="ORF">SeMB42_g03153</name>
</gene>